<feature type="domain" description="PAS" evidence="10">
    <location>
        <begin position="5"/>
        <end position="75"/>
    </location>
</feature>
<dbReference type="SUPFAM" id="SSF47384">
    <property type="entry name" value="Homodimeric domain of signal transducing histidine kinase"/>
    <property type="match status" value="1"/>
</dbReference>
<keyword evidence="7 11" id="KW-0067">ATP-binding</keyword>
<dbReference type="InterPro" id="IPR035965">
    <property type="entry name" value="PAS-like_dom_sf"/>
</dbReference>
<evidence type="ECO:0000256" key="5">
    <source>
        <dbReference type="ARBA" id="ARBA00022741"/>
    </source>
</evidence>
<keyword evidence="6" id="KW-0418">Kinase</keyword>
<keyword evidence="8" id="KW-0902">Two-component regulatory system</keyword>
<evidence type="ECO:0000256" key="2">
    <source>
        <dbReference type="ARBA" id="ARBA00012438"/>
    </source>
</evidence>
<evidence type="ECO:0000256" key="3">
    <source>
        <dbReference type="ARBA" id="ARBA00022553"/>
    </source>
</evidence>
<evidence type="ECO:0000256" key="8">
    <source>
        <dbReference type="ARBA" id="ARBA00023012"/>
    </source>
</evidence>
<dbReference type="InterPro" id="IPR004358">
    <property type="entry name" value="Sig_transdc_His_kin-like_C"/>
</dbReference>
<dbReference type="GO" id="GO:0006355">
    <property type="term" value="P:regulation of DNA-templated transcription"/>
    <property type="evidence" value="ECO:0007669"/>
    <property type="project" value="InterPro"/>
</dbReference>
<dbReference type="Gene3D" id="3.30.450.20">
    <property type="entry name" value="PAS domain"/>
    <property type="match status" value="1"/>
</dbReference>
<accession>A0AAU0UNW7</accession>
<dbReference type="InterPro" id="IPR003594">
    <property type="entry name" value="HATPase_dom"/>
</dbReference>
<dbReference type="AlphaFoldDB" id="A0AAU0UNW7"/>
<evidence type="ECO:0000256" key="7">
    <source>
        <dbReference type="ARBA" id="ARBA00022840"/>
    </source>
</evidence>
<gene>
    <name evidence="11" type="ORF">MFMK1_001696</name>
</gene>
<dbReference type="EC" id="2.7.13.3" evidence="2"/>
<evidence type="ECO:0000313" key="12">
    <source>
        <dbReference type="Proteomes" id="UP001329915"/>
    </source>
</evidence>
<evidence type="ECO:0000313" key="11">
    <source>
        <dbReference type="EMBL" id="WRO21875.1"/>
    </source>
</evidence>
<dbReference type="GO" id="GO:0005524">
    <property type="term" value="F:ATP binding"/>
    <property type="evidence" value="ECO:0007669"/>
    <property type="project" value="UniProtKB-KW"/>
</dbReference>
<dbReference type="SMART" id="SM00387">
    <property type="entry name" value="HATPase_c"/>
    <property type="match status" value="1"/>
</dbReference>
<reference evidence="11 12" key="1">
    <citation type="submission" date="2023-04" db="EMBL/GenBank/DDBJ databases">
        <authorList>
            <person name="Hsu D."/>
        </authorList>
    </citation>
    <scope>NUCLEOTIDE SEQUENCE [LARGE SCALE GENOMIC DNA]</scope>
    <source>
        <strain evidence="11 12">MK1</strain>
    </source>
</reference>
<dbReference type="CDD" id="cd00082">
    <property type="entry name" value="HisKA"/>
    <property type="match status" value="1"/>
</dbReference>
<dbReference type="InterPro" id="IPR036097">
    <property type="entry name" value="HisK_dim/P_sf"/>
</dbReference>
<dbReference type="SUPFAM" id="SSF55874">
    <property type="entry name" value="ATPase domain of HSP90 chaperone/DNA topoisomerase II/histidine kinase"/>
    <property type="match status" value="1"/>
</dbReference>
<evidence type="ECO:0000259" key="9">
    <source>
        <dbReference type="PROSITE" id="PS50109"/>
    </source>
</evidence>
<dbReference type="RefSeq" id="WP_366924702.1">
    <property type="nucleotide sequence ID" value="NZ_CP121694.1"/>
</dbReference>
<keyword evidence="12" id="KW-1185">Reference proteome</keyword>
<dbReference type="NCBIfam" id="TIGR00229">
    <property type="entry name" value="sensory_box"/>
    <property type="match status" value="1"/>
</dbReference>
<comment type="catalytic activity">
    <reaction evidence="1">
        <text>ATP + protein L-histidine = ADP + protein N-phospho-L-histidine.</text>
        <dbReference type="EC" id="2.7.13.3"/>
    </reaction>
</comment>
<dbReference type="GO" id="GO:0000155">
    <property type="term" value="F:phosphorelay sensor kinase activity"/>
    <property type="evidence" value="ECO:0007669"/>
    <property type="project" value="InterPro"/>
</dbReference>
<dbReference type="InterPro" id="IPR003661">
    <property type="entry name" value="HisK_dim/P_dom"/>
</dbReference>
<dbReference type="EMBL" id="CP121694">
    <property type="protein sequence ID" value="WRO21875.1"/>
    <property type="molecule type" value="Genomic_DNA"/>
</dbReference>
<dbReference type="Gene3D" id="3.30.565.10">
    <property type="entry name" value="Histidine kinase-like ATPase, C-terminal domain"/>
    <property type="match status" value="1"/>
</dbReference>
<dbReference type="KEGG" id="dbc:MFMK1_001696"/>
<evidence type="ECO:0000256" key="4">
    <source>
        <dbReference type="ARBA" id="ARBA00022679"/>
    </source>
</evidence>
<dbReference type="PANTHER" id="PTHR43065">
    <property type="entry name" value="SENSOR HISTIDINE KINASE"/>
    <property type="match status" value="1"/>
</dbReference>
<sequence length="359" mass="39555">MHQPKRDYIDSIFESIPTGVITTDLNGTVININAAAARLLGILVSEVKGISFLELFSRDSKTALKDGMKYVTNTGKPFRGQEQVVGKRDRATVIVPVIGLAKDKEGQKQGFVIVVEDLYQQRLIHEHLQRADKQAALGEMAVGIAHELRNPLGTIHGYASLLLTEMADDDGRGRYLQVIKSEVERLSKLTESLLDYSRPTGGDFTDLDINQVLEKTLLLFQMETSIHEVAVLKLFDNSVPLIVGDEQRLQQAFLNLLFNSLQAICSSEGEIHVETGYESEGDWVTVSIKDNGGGIAEDISDKVFNPFFTTKDTGTGLGLAITHRIISDHSGLIKVSSELNKGTVFVLKFPSKERMVLLG</sequence>
<organism evidence="11 12">
    <name type="scientific">Metallumcola ferriviriculae</name>
    <dbReference type="NCBI Taxonomy" id="3039180"/>
    <lineage>
        <taxon>Bacteria</taxon>
        <taxon>Bacillati</taxon>
        <taxon>Bacillota</taxon>
        <taxon>Clostridia</taxon>
        <taxon>Neomoorellales</taxon>
        <taxon>Desulfitibacteraceae</taxon>
        <taxon>Metallumcola</taxon>
    </lineage>
</organism>
<evidence type="ECO:0000256" key="1">
    <source>
        <dbReference type="ARBA" id="ARBA00000085"/>
    </source>
</evidence>
<evidence type="ECO:0000256" key="6">
    <source>
        <dbReference type="ARBA" id="ARBA00022777"/>
    </source>
</evidence>
<dbReference type="Pfam" id="PF00512">
    <property type="entry name" value="HisKA"/>
    <property type="match status" value="1"/>
</dbReference>
<dbReference type="PRINTS" id="PR00344">
    <property type="entry name" value="BCTRLSENSOR"/>
</dbReference>
<dbReference type="SMART" id="SM00091">
    <property type="entry name" value="PAS"/>
    <property type="match status" value="1"/>
</dbReference>
<dbReference type="Gene3D" id="1.10.287.130">
    <property type="match status" value="1"/>
</dbReference>
<dbReference type="Proteomes" id="UP001329915">
    <property type="component" value="Chromosome"/>
</dbReference>
<dbReference type="SMART" id="SM00388">
    <property type="entry name" value="HisKA"/>
    <property type="match status" value="1"/>
</dbReference>
<dbReference type="Pfam" id="PF00989">
    <property type="entry name" value="PAS"/>
    <property type="match status" value="1"/>
</dbReference>
<proteinExistence type="predicted"/>
<dbReference type="PANTHER" id="PTHR43065:SF10">
    <property type="entry name" value="PEROXIDE STRESS-ACTIVATED HISTIDINE KINASE MAK3"/>
    <property type="match status" value="1"/>
</dbReference>
<dbReference type="SUPFAM" id="SSF55785">
    <property type="entry name" value="PYP-like sensor domain (PAS domain)"/>
    <property type="match status" value="1"/>
</dbReference>
<keyword evidence="3" id="KW-0597">Phosphoprotein</keyword>
<dbReference type="PROSITE" id="PS50112">
    <property type="entry name" value="PAS"/>
    <property type="match status" value="1"/>
</dbReference>
<keyword evidence="5" id="KW-0547">Nucleotide-binding</keyword>
<evidence type="ECO:0000259" key="10">
    <source>
        <dbReference type="PROSITE" id="PS50112"/>
    </source>
</evidence>
<name>A0AAU0UNW7_9FIRM</name>
<dbReference type="PROSITE" id="PS50109">
    <property type="entry name" value="HIS_KIN"/>
    <property type="match status" value="1"/>
</dbReference>
<dbReference type="CDD" id="cd00130">
    <property type="entry name" value="PAS"/>
    <property type="match status" value="1"/>
</dbReference>
<feature type="domain" description="Histidine kinase" evidence="9">
    <location>
        <begin position="143"/>
        <end position="353"/>
    </location>
</feature>
<protein>
    <recommendedName>
        <fullName evidence="2">histidine kinase</fullName>
        <ecNumber evidence="2">2.7.13.3</ecNumber>
    </recommendedName>
</protein>
<dbReference type="Pfam" id="PF02518">
    <property type="entry name" value="HATPase_c"/>
    <property type="match status" value="1"/>
</dbReference>
<dbReference type="InterPro" id="IPR000014">
    <property type="entry name" value="PAS"/>
</dbReference>
<dbReference type="InterPro" id="IPR005467">
    <property type="entry name" value="His_kinase_dom"/>
</dbReference>
<dbReference type="InterPro" id="IPR036890">
    <property type="entry name" value="HATPase_C_sf"/>
</dbReference>
<keyword evidence="4" id="KW-0808">Transferase</keyword>
<dbReference type="InterPro" id="IPR013767">
    <property type="entry name" value="PAS_fold"/>
</dbReference>